<keyword evidence="1" id="KW-0812">Transmembrane</keyword>
<gene>
    <name evidence="2" type="ORF">IFR04_011350</name>
</gene>
<dbReference type="Proteomes" id="UP000664132">
    <property type="component" value="Unassembled WGS sequence"/>
</dbReference>
<feature type="transmembrane region" description="Helical" evidence="1">
    <location>
        <begin position="381"/>
        <end position="401"/>
    </location>
</feature>
<keyword evidence="1" id="KW-1133">Transmembrane helix</keyword>
<comment type="caution">
    <text evidence="2">The sequence shown here is derived from an EMBL/GenBank/DDBJ whole genome shotgun (WGS) entry which is preliminary data.</text>
</comment>
<evidence type="ECO:0000256" key="1">
    <source>
        <dbReference type="SAM" id="Phobius"/>
    </source>
</evidence>
<evidence type="ECO:0000313" key="3">
    <source>
        <dbReference type="Proteomes" id="UP000664132"/>
    </source>
</evidence>
<dbReference type="EMBL" id="JAFJYH010000219">
    <property type="protein sequence ID" value="KAG4415538.1"/>
    <property type="molecule type" value="Genomic_DNA"/>
</dbReference>
<sequence length="605" mass="67604">MSLRYQHVAAPNQDDIAQLDRIEVVSPKPDEDTNTVLIETVPPEKTERASTASRSATWKPWSFHPCYILLCIGGLHALQLGTIVWIFSRYKYGKHNMFAFDDDASKFFAWRFLALATAVLSGSLWANVDADVRRLEPWFQMNKMNGANVQKSLSLDYVSMFALTVPFRATSCRNFSVALVATPYVISTILLPIVCDYLWEVEYNRDSSISIDVNGIGIWMGICFSAVMLAFAVCVTLTLHLRSYGLPRDPAGLAGLASLLYDSDVLADFQNIPVYQTQKFIDNELCNHCFKLQQVFNEDIETSRSFRMTTISIISTPASTVVPPAPEIPQQESFKQNRGEAHPWALWMRFLILPEAVLVAPFIVLWVGITYMGSGEVWSPAVVKGLTMFSSTLSTMSWASIDHAIRLMEPFRQLATDKPNISRVDAVLADYEGMSPIARLFCGSPIVAAVGFGGLLSRFFTIVGPALLETLWKLAYNDVNADVPKTLQTTASVLKYINIPLSLIQFGIFMSVFSRSSPIVPRKPSTLSSKILYLCHSPKLLSDVHEAVIEDGGLTKNLKGQGHDYRFGWFLNDQHQSELRLGVEREPILQPYSYGHNELVIDAQV</sequence>
<feature type="transmembrane region" description="Helical" evidence="1">
    <location>
        <begin position="67"/>
        <end position="87"/>
    </location>
</feature>
<name>A0A8H7TAZ2_9HELO</name>
<feature type="transmembrane region" description="Helical" evidence="1">
    <location>
        <begin position="219"/>
        <end position="239"/>
    </location>
</feature>
<organism evidence="2 3">
    <name type="scientific">Cadophora malorum</name>
    <dbReference type="NCBI Taxonomy" id="108018"/>
    <lineage>
        <taxon>Eukaryota</taxon>
        <taxon>Fungi</taxon>
        <taxon>Dikarya</taxon>
        <taxon>Ascomycota</taxon>
        <taxon>Pezizomycotina</taxon>
        <taxon>Leotiomycetes</taxon>
        <taxon>Helotiales</taxon>
        <taxon>Ploettnerulaceae</taxon>
        <taxon>Cadophora</taxon>
    </lineage>
</organism>
<protein>
    <submittedName>
        <fullName evidence="2">Uncharacterized protein</fullName>
    </submittedName>
</protein>
<keyword evidence="1" id="KW-0472">Membrane</keyword>
<dbReference type="InterPro" id="IPR021840">
    <property type="entry name" value="DUF3433"/>
</dbReference>
<accession>A0A8H7TAZ2</accession>
<keyword evidence="3" id="KW-1185">Reference proteome</keyword>
<evidence type="ECO:0000313" key="2">
    <source>
        <dbReference type="EMBL" id="KAG4415538.1"/>
    </source>
</evidence>
<feature type="transmembrane region" description="Helical" evidence="1">
    <location>
        <begin position="346"/>
        <end position="369"/>
    </location>
</feature>
<feature type="transmembrane region" description="Helical" evidence="1">
    <location>
        <begin position="446"/>
        <end position="468"/>
    </location>
</feature>
<dbReference type="PANTHER" id="PTHR37544:SF3">
    <property type="entry name" value="SPRAY"/>
    <property type="match status" value="1"/>
</dbReference>
<proteinExistence type="predicted"/>
<feature type="transmembrane region" description="Helical" evidence="1">
    <location>
        <begin position="177"/>
        <end position="199"/>
    </location>
</feature>
<dbReference type="OrthoDB" id="3248909at2759"/>
<reference evidence="2" key="1">
    <citation type="submission" date="2021-02" db="EMBL/GenBank/DDBJ databases">
        <title>Genome sequence Cadophora malorum strain M34.</title>
        <authorList>
            <person name="Stefanovic E."/>
            <person name="Vu D."/>
            <person name="Scully C."/>
            <person name="Dijksterhuis J."/>
            <person name="Roader J."/>
            <person name="Houbraken J."/>
        </authorList>
    </citation>
    <scope>NUCLEOTIDE SEQUENCE</scope>
    <source>
        <strain evidence="2">M34</strain>
    </source>
</reference>
<dbReference type="AlphaFoldDB" id="A0A8H7TAZ2"/>
<feature type="transmembrane region" description="Helical" evidence="1">
    <location>
        <begin position="108"/>
        <end position="128"/>
    </location>
</feature>
<dbReference type="PANTHER" id="PTHR37544">
    <property type="entry name" value="SPRAY-RELATED"/>
    <property type="match status" value="1"/>
</dbReference>
<dbReference type="Pfam" id="PF11915">
    <property type="entry name" value="DUF3433"/>
    <property type="match status" value="2"/>
</dbReference>